<keyword evidence="3" id="KW-0732">Signal</keyword>
<comment type="caution">
    <text evidence="7">The sequence shown here is derived from an EMBL/GenBank/DDBJ whole genome shotgun (WGS) entry which is preliminary data.</text>
</comment>
<gene>
    <name evidence="7" type="ORF">CH362_14010</name>
</gene>
<feature type="domain" description="NlpC/P60" evidence="6">
    <location>
        <begin position="63"/>
        <end position="184"/>
    </location>
</feature>
<dbReference type="RefSeq" id="WP_100710957.1">
    <property type="nucleotide sequence ID" value="NZ_NPDR01000006.1"/>
</dbReference>
<evidence type="ECO:0000256" key="3">
    <source>
        <dbReference type="ARBA" id="ARBA00022729"/>
    </source>
</evidence>
<dbReference type="InterPro" id="IPR000064">
    <property type="entry name" value="NLP_P60_dom"/>
</dbReference>
<dbReference type="PROSITE" id="PS51935">
    <property type="entry name" value="NLPC_P60"/>
    <property type="match status" value="1"/>
</dbReference>
<sequence length="184" mass="20816">MISDGIQKILVLWKEKVLPNSGALSFLIIPFFALVLVADQAKSLSDKEVHKYFYETWKLEIDPRDNLELFKETQHWIGTPHRDNGKDESGIDCSSLAAKLVKKAYSKTISGSSESISKQVKKISESDLQEGDLVFFNIYGEKISHVGVYLKDRKFVHASVVKGVTVNSLDENYYKTRFVLAGRL</sequence>
<dbReference type="AlphaFoldDB" id="A0A2M9Y9R9"/>
<evidence type="ECO:0000256" key="5">
    <source>
        <dbReference type="ARBA" id="ARBA00022807"/>
    </source>
</evidence>
<comment type="similarity">
    <text evidence="1">Belongs to the peptidase C40 family.</text>
</comment>
<dbReference type="Proteomes" id="UP000231926">
    <property type="component" value="Unassembled WGS sequence"/>
</dbReference>
<dbReference type="GO" id="GO:0006508">
    <property type="term" value="P:proteolysis"/>
    <property type="evidence" value="ECO:0007669"/>
    <property type="project" value="UniProtKB-KW"/>
</dbReference>
<evidence type="ECO:0000313" key="8">
    <source>
        <dbReference type="Proteomes" id="UP000231926"/>
    </source>
</evidence>
<protein>
    <recommendedName>
        <fullName evidence="6">NlpC/P60 domain-containing protein</fullName>
    </recommendedName>
</protein>
<dbReference type="PANTHER" id="PTHR47360:SF1">
    <property type="entry name" value="ENDOPEPTIDASE NLPC-RELATED"/>
    <property type="match status" value="1"/>
</dbReference>
<evidence type="ECO:0000313" key="7">
    <source>
        <dbReference type="EMBL" id="PJZ48327.1"/>
    </source>
</evidence>
<dbReference type="InterPro" id="IPR038765">
    <property type="entry name" value="Papain-like_cys_pep_sf"/>
</dbReference>
<keyword evidence="2" id="KW-0645">Protease</keyword>
<organism evidence="7 8">
    <name type="scientific">Leptospira saintgironsiae</name>
    <dbReference type="NCBI Taxonomy" id="2023183"/>
    <lineage>
        <taxon>Bacteria</taxon>
        <taxon>Pseudomonadati</taxon>
        <taxon>Spirochaetota</taxon>
        <taxon>Spirochaetia</taxon>
        <taxon>Leptospirales</taxon>
        <taxon>Leptospiraceae</taxon>
        <taxon>Leptospira</taxon>
    </lineage>
</organism>
<evidence type="ECO:0000256" key="4">
    <source>
        <dbReference type="ARBA" id="ARBA00022801"/>
    </source>
</evidence>
<name>A0A2M9Y9R9_9LEPT</name>
<dbReference type="GO" id="GO:0008234">
    <property type="term" value="F:cysteine-type peptidase activity"/>
    <property type="evidence" value="ECO:0007669"/>
    <property type="project" value="UniProtKB-KW"/>
</dbReference>
<dbReference type="InterPro" id="IPR052062">
    <property type="entry name" value="Murein_DD/LD_carboxypeptidase"/>
</dbReference>
<dbReference type="PANTHER" id="PTHR47360">
    <property type="entry name" value="MUREIN DD-ENDOPEPTIDASE MEPS/MUREIN LD-CARBOXYPEPTIDASE"/>
    <property type="match status" value="1"/>
</dbReference>
<dbReference type="EMBL" id="NPDR01000006">
    <property type="protein sequence ID" value="PJZ48327.1"/>
    <property type="molecule type" value="Genomic_DNA"/>
</dbReference>
<proteinExistence type="inferred from homology"/>
<keyword evidence="4" id="KW-0378">Hydrolase</keyword>
<dbReference type="Pfam" id="PF00877">
    <property type="entry name" value="NLPC_P60"/>
    <property type="match status" value="1"/>
</dbReference>
<dbReference type="SUPFAM" id="SSF54001">
    <property type="entry name" value="Cysteine proteinases"/>
    <property type="match status" value="1"/>
</dbReference>
<reference evidence="7 8" key="1">
    <citation type="submission" date="2017-07" db="EMBL/GenBank/DDBJ databases">
        <title>Leptospira spp. isolated from tropical soils.</title>
        <authorList>
            <person name="Thibeaux R."/>
            <person name="Iraola G."/>
            <person name="Ferres I."/>
            <person name="Bierque E."/>
            <person name="Girault D."/>
            <person name="Soupe-Gilbert M.-E."/>
            <person name="Picardeau M."/>
            <person name="Goarant C."/>
        </authorList>
    </citation>
    <scope>NUCLEOTIDE SEQUENCE [LARGE SCALE GENOMIC DNA]</scope>
    <source>
        <strain evidence="7 8">FH4-C-A2</strain>
    </source>
</reference>
<evidence type="ECO:0000259" key="6">
    <source>
        <dbReference type="PROSITE" id="PS51935"/>
    </source>
</evidence>
<evidence type="ECO:0000256" key="1">
    <source>
        <dbReference type="ARBA" id="ARBA00007074"/>
    </source>
</evidence>
<dbReference type="Gene3D" id="3.90.1720.10">
    <property type="entry name" value="endopeptidase domain like (from Nostoc punctiforme)"/>
    <property type="match status" value="1"/>
</dbReference>
<accession>A0A2M9Y9R9</accession>
<dbReference type="OrthoDB" id="9813118at2"/>
<evidence type="ECO:0000256" key="2">
    <source>
        <dbReference type="ARBA" id="ARBA00022670"/>
    </source>
</evidence>
<keyword evidence="8" id="KW-1185">Reference proteome</keyword>
<keyword evidence="5" id="KW-0788">Thiol protease</keyword>